<evidence type="ECO:0000256" key="1">
    <source>
        <dbReference type="SAM" id="MobiDB-lite"/>
    </source>
</evidence>
<dbReference type="KEGG" id="amuc:Pan181_04930"/>
<evidence type="ECO:0000313" key="3">
    <source>
        <dbReference type="Proteomes" id="UP000315750"/>
    </source>
</evidence>
<feature type="region of interest" description="Disordered" evidence="1">
    <location>
        <begin position="1"/>
        <end position="34"/>
    </location>
</feature>
<evidence type="ECO:0000313" key="2">
    <source>
        <dbReference type="EMBL" id="QDU54312.1"/>
    </source>
</evidence>
<dbReference type="AlphaFoldDB" id="A0A518AHW1"/>
<reference evidence="2 3" key="1">
    <citation type="submission" date="2019-02" db="EMBL/GenBank/DDBJ databases">
        <title>Deep-cultivation of Planctomycetes and their phenomic and genomic characterization uncovers novel biology.</title>
        <authorList>
            <person name="Wiegand S."/>
            <person name="Jogler M."/>
            <person name="Boedeker C."/>
            <person name="Pinto D."/>
            <person name="Vollmers J."/>
            <person name="Rivas-Marin E."/>
            <person name="Kohn T."/>
            <person name="Peeters S.H."/>
            <person name="Heuer A."/>
            <person name="Rast P."/>
            <person name="Oberbeckmann S."/>
            <person name="Bunk B."/>
            <person name="Jeske O."/>
            <person name="Meyerdierks A."/>
            <person name="Storesund J.E."/>
            <person name="Kallscheuer N."/>
            <person name="Luecker S."/>
            <person name="Lage O.M."/>
            <person name="Pohl T."/>
            <person name="Merkel B.J."/>
            <person name="Hornburger P."/>
            <person name="Mueller R.-W."/>
            <person name="Bruemmer F."/>
            <person name="Labrenz M."/>
            <person name="Spormann A.M."/>
            <person name="Op den Camp H."/>
            <person name="Overmann J."/>
            <person name="Amann R."/>
            <person name="Jetten M.S.M."/>
            <person name="Mascher T."/>
            <person name="Medema M.H."/>
            <person name="Devos D.P."/>
            <person name="Kaster A.-K."/>
            <person name="Ovreas L."/>
            <person name="Rohde M."/>
            <person name="Galperin M.Y."/>
            <person name="Jogler C."/>
        </authorList>
    </citation>
    <scope>NUCLEOTIDE SEQUENCE [LARGE SCALE GENOMIC DNA]</scope>
    <source>
        <strain evidence="2 3">Pan181</strain>
    </source>
</reference>
<sequence length="120" mass="13620">MPEVRATTTFPATSPTLPSNDTPESAEPSESQHRYAWHTREQRAVPIAIEQPPAKTEVIETNRYVPYETNHFQHAYTWAAEQVARKLPAAVETLRMLDSLIRQQVNAQRSDKSSEVSNEC</sequence>
<name>A0A518AHW1_9BACT</name>
<dbReference type="Proteomes" id="UP000315750">
    <property type="component" value="Chromosome"/>
</dbReference>
<proteinExistence type="predicted"/>
<accession>A0A518AHW1</accession>
<dbReference type="RefSeq" id="WP_145245309.1">
    <property type="nucleotide sequence ID" value="NZ_CP036278.1"/>
</dbReference>
<protein>
    <submittedName>
        <fullName evidence="2">Uncharacterized protein</fullName>
    </submittedName>
</protein>
<organism evidence="2 3">
    <name type="scientific">Aeoliella mucimassa</name>
    <dbReference type="NCBI Taxonomy" id="2527972"/>
    <lineage>
        <taxon>Bacteria</taxon>
        <taxon>Pseudomonadati</taxon>
        <taxon>Planctomycetota</taxon>
        <taxon>Planctomycetia</taxon>
        <taxon>Pirellulales</taxon>
        <taxon>Lacipirellulaceae</taxon>
        <taxon>Aeoliella</taxon>
    </lineage>
</organism>
<gene>
    <name evidence="2" type="ORF">Pan181_04930</name>
</gene>
<keyword evidence="3" id="KW-1185">Reference proteome</keyword>
<dbReference type="EMBL" id="CP036278">
    <property type="protein sequence ID" value="QDU54312.1"/>
    <property type="molecule type" value="Genomic_DNA"/>
</dbReference>
<dbReference type="OrthoDB" id="260078at2"/>
<feature type="compositionally biased region" description="Polar residues" evidence="1">
    <location>
        <begin position="1"/>
        <end position="23"/>
    </location>
</feature>